<dbReference type="PANTHER" id="PTHR48081">
    <property type="entry name" value="AB HYDROLASE SUPERFAMILY PROTEIN C4A8.06C"/>
    <property type="match status" value="1"/>
</dbReference>
<dbReference type="InterPro" id="IPR050300">
    <property type="entry name" value="GDXG_lipolytic_enzyme"/>
</dbReference>
<dbReference type="InterPro" id="IPR029058">
    <property type="entry name" value="AB_hydrolase_fold"/>
</dbReference>
<dbReference type="Gene3D" id="3.40.50.1820">
    <property type="entry name" value="alpha/beta hydrolase"/>
    <property type="match status" value="1"/>
</dbReference>
<evidence type="ECO:0000313" key="6">
    <source>
        <dbReference type="Proteomes" id="UP001206595"/>
    </source>
</evidence>
<proteinExistence type="inferred from homology"/>
<dbReference type="RefSeq" id="XP_051446298.1">
    <property type="nucleotide sequence ID" value="XM_051587576.1"/>
</dbReference>
<keyword evidence="2" id="KW-0378">Hydrolase</keyword>
<dbReference type="InterPro" id="IPR013094">
    <property type="entry name" value="AB_hydrolase_3"/>
</dbReference>
<protein>
    <recommendedName>
        <fullName evidence="4">Alpha/beta hydrolase fold-3 domain-containing protein</fullName>
    </recommendedName>
</protein>
<dbReference type="GeneID" id="75912921"/>
<evidence type="ECO:0000256" key="3">
    <source>
        <dbReference type="PROSITE-ProRule" id="PRU10038"/>
    </source>
</evidence>
<dbReference type="Proteomes" id="UP001206595">
    <property type="component" value="Unassembled WGS sequence"/>
</dbReference>
<gene>
    <name evidence="5" type="ORF">K450DRAFT_232367</name>
</gene>
<reference evidence="5" key="2">
    <citation type="journal article" date="2022" name="Proc. Natl. Acad. Sci. U.S.A.">
        <title>Diploid-dominant life cycles characterize the early evolution of Fungi.</title>
        <authorList>
            <person name="Amses K.R."/>
            <person name="Simmons D.R."/>
            <person name="Longcore J.E."/>
            <person name="Mondo S.J."/>
            <person name="Seto K."/>
            <person name="Jeronimo G.H."/>
            <person name="Bonds A.E."/>
            <person name="Quandt C.A."/>
            <person name="Davis W.J."/>
            <person name="Chang Y."/>
            <person name="Federici B.A."/>
            <person name="Kuo A."/>
            <person name="LaButti K."/>
            <person name="Pangilinan J."/>
            <person name="Andreopoulos W."/>
            <person name="Tritt A."/>
            <person name="Riley R."/>
            <person name="Hundley H."/>
            <person name="Johnson J."/>
            <person name="Lipzen A."/>
            <person name="Barry K."/>
            <person name="Lang B.F."/>
            <person name="Cuomo C.A."/>
            <person name="Buchler N.E."/>
            <person name="Grigoriev I.V."/>
            <person name="Spatafora J.W."/>
            <person name="Stajich J.E."/>
            <person name="James T.Y."/>
        </authorList>
    </citation>
    <scope>NUCLEOTIDE SEQUENCE</scope>
    <source>
        <strain evidence="5">AG</strain>
    </source>
</reference>
<sequence length="245" mass="27241">METLAASADFVILDMHGGGFTDGNALMYLRTLVQWLTDIDNGYGLKGIILSMEYELAPTAKWPRQVNECMAAYKHIKSLLPPEKIILAGDSAGGCLVLNLLAKGCECAAAVTISPWTKLRSDASTIYTLKDKDWISAKGLKFCEDAYVPEAVDAHTPDISPYYQTSFKNYPPLLVTFGTGELFLEDIRAFVNKARKDQATVDVLVREDMAHKWSMQPLYCPSLQAWKSDNAAIARWMALHLRAKE</sequence>
<dbReference type="GO" id="GO:0016787">
    <property type="term" value="F:hydrolase activity"/>
    <property type="evidence" value="ECO:0007669"/>
    <property type="project" value="UniProtKB-KW"/>
</dbReference>
<accession>A0AAD5HFN2</accession>
<feature type="active site" evidence="3">
    <location>
        <position position="91"/>
    </location>
</feature>
<name>A0AAD5HFN2_UMBRA</name>
<dbReference type="EMBL" id="MU620906">
    <property type="protein sequence ID" value="KAI8581294.1"/>
    <property type="molecule type" value="Genomic_DNA"/>
</dbReference>
<dbReference type="SUPFAM" id="SSF53474">
    <property type="entry name" value="alpha/beta-Hydrolases"/>
    <property type="match status" value="1"/>
</dbReference>
<comment type="caution">
    <text evidence="5">The sequence shown here is derived from an EMBL/GenBank/DDBJ whole genome shotgun (WGS) entry which is preliminary data.</text>
</comment>
<reference evidence="5" key="1">
    <citation type="submission" date="2021-06" db="EMBL/GenBank/DDBJ databases">
        <authorList>
            <consortium name="DOE Joint Genome Institute"/>
            <person name="Mondo S.J."/>
            <person name="Amses K.R."/>
            <person name="Simmons D.R."/>
            <person name="Longcore J.E."/>
            <person name="Seto K."/>
            <person name="Alves G.H."/>
            <person name="Bonds A.E."/>
            <person name="Quandt C.A."/>
            <person name="Davis W.J."/>
            <person name="Chang Y."/>
            <person name="Letcher P.M."/>
            <person name="Powell M.J."/>
            <person name="Kuo A."/>
            <person name="Labutti K."/>
            <person name="Pangilinan J."/>
            <person name="Andreopoulos W."/>
            <person name="Tritt A."/>
            <person name="Riley R."/>
            <person name="Hundley H."/>
            <person name="Johnson J."/>
            <person name="Lipzen A."/>
            <person name="Barry K."/>
            <person name="Berbee M.L."/>
            <person name="Buchler N.E."/>
            <person name="Grigoriev I.V."/>
            <person name="Spatafora J.W."/>
            <person name="Stajich J.E."/>
            <person name="James T.Y."/>
        </authorList>
    </citation>
    <scope>NUCLEOTIDE SEQUENCE</scope>
    <source>
        <strain evidence="5">AG</strain>
    </source>
</reference>
<dbReference type="InterPro" id="IPR033140">
    <property type="entry name" value="Lipase_GDXG_put_SER_AS"/>
</dbReference>
<feature type="domain" description="Alpha/beta hydrolase fold-3" evidence="4">
    <location>
        <begin position="13"/>
        <end position="213"/>
    </location>
</feature>
<evidence type="ECO:0000256" key="1">
    <source>
        <dbReference type="ARBA" id="ARBA00010515"/>
    </source>
</evidence>
<evidence type="ECO:0000259" key="4">
    <source>
        <dbReference type="Pfam" id="PF07859"/>
    </source>
</evidence>
<dbReference type="PROSITE" id="PS01174">
    <property type="entry name" value="LIPASE_GDXG_SER"/>
    <property type="match status" value="1"/>
</dbReference>
<evidence type="ECO:0000256" key="2">
    <source>
        <dbReference type="ARBA" id="ARBA00022801"/>
    </source>
</evidence>
<dbReference type="Pfam" id="PF07859">
    <property type="entry name" value="Abhydrolase_3"/>
    <property type="match status" value="1"/>
</dbReference>
<dbReference type="PANTHER" id="PTHR48081:SF31">
    <property type="entry name" value="STERYL ACETYL HYDROLASE MUG81-RELATED"/>
    <property type="match status" value="1"/>
</dbReference>
<dbReference type="AlphaFoldDB" id="A0AAD5HFN2"/>
<comment type="similarity">
    <text evidence="1">Belongs to the 'GDXG' lipolytic enzyme family.</text>
</comment>
<keyword evidence="6" id="KW-1185">Reference proteome</keyword>
<organism evidence="5 6">
    <name type="scientific">Umbelopsis ramanniana AG</name>
    <dbReference type="NCBI Taxonomy" id="1314678"/>
    <lineage>
        <taxon>Eukaryota</taxon>
        <taxon>Fungi</taxon>
        <taxon>Fungi incertae sedis</taxon>
        <taxon>Mucoromycota</taxon>
        <taxon>Mucoromycotina</taxon>
        <taxon>Umbelopsidomycetes</taxon>
        <taxon>Umbelopsidales</taxon>
        <taxon>Umbelopsidaceae</taxon>
        <taxon>Umbelopsis</taxon>
    </lineage>
</organism>
<evidence type="ECO:0000313" key="5">
    <source>
        <dbReference type="EMBL" id="KAI8581294.1"/>
    </source>
</evidence>